<keyword evidence="2 4" id="KW-0238">DNA-binding</keyword>
<organism evidence="7 8">
    <name type="scientific">Thiobacillus denitrificans (strain ATCC 25259 / T1)</name>
    <dbReference type="NCBI Taxonomy" id="292415"/>
    <lineage>
        <taxon>Bacteria</taxon>
        <taxon>Pseudomonadati</taxon>
        <taxon>Pseudomonadota</taxon>
        <taxon>Betaproteobacteria</taxon>
        <taxon>Nitrosomonadales</taxon>
        <taxon>Thiobacillaceae</taxon>
        <taxon>Thiobacillus</taxon>
    </lineage>
</organism>
<name>Q3SLE0_THIDA</name>
<evidence type="ECO:0000256" key="2">
    <source>
        <dbReference type="ARBA" id="ARBA00023125"/>
    </source>
</evidence>
<feature type="domain" description="Transcription elongation factor GreA/GreB N-terminal" evidence="6">
    <location>
        <begin position="31"/>
        <end position="101"/>
    </location>
</feature>
<evidence type="ECO:0000259" key="6">
    <source>
        <dbReference type="Pfam" id="PF03449"/>
    </source>
</evidence>
<keyword evidence="1 4" id="KW-0805">Transcription regulation</keyword>
<dbReference type="InterPro" id="IPR036953">
    <property type="entry name" value="GreA/GreB_C_sf"/>
</dbReference>
<evidence type="ECO:0000256" key="3">
    <source>
        <dbReference type="ARBA" id="ARBA00023163"/>
    </source>
</evidence>
<dbReference type="Pfam" id="PF03449">
    <property type="entry name" value="GreA_GreB_N"/>
    <property type="match status" value="1"/>
</dbReference>
<keyword evidence="7" id="KW-0648">Protein biosynthesis</keyword>
<dbReference type="GO" id="GO:0003746">
    <property type="term" value="F:translation elongation factor activity"/>
    <property type="evidence" value="ECO:0007669"/>
    <property type="project" value="UniProtKB-KW"/>
</dbReference>
<dbReference type="Proteomes" id="UP000008291">
    <property type="component" value="Chromosome"/>
</dbReference>
<dbReference type="InterPro" id="IPR001437">
    <property type="entry name" value="Tscrpt_elong_fac_GreA/B_C"/>
</dbReference>
<dbReference type="STRING" id="292415.Tbd_0520"/>
<evidence type="ECO:0000256" key="1">
    <source>
        <dbReference type="ARBA" id="ARBA00023015"/>
    </source>
</evidence>
<dbReference type="RefSeq" id="WP_011311032.1">
    <property type="nucleotide sequence ID" value="NC_007404.1"/>
</dbReference>
<keyword evidence="7" id="KW-0251">Elongation factor</keyword>
<dbReference type="PIRSF" id="PIRSF006092">
    <property type="entry name" value="GreA_GreB"/>
    <property type="match status" value="1"/>
</dbReference>
<evidence type="ECO:0000313" key="8">
    <source>
        <dbReference type="Proteomes" id="UP000008291"/>
    </source>
</evidence>
<dbReference type="InterPro" id="IPR028624">
    <property type="entry name" value="Tscrpt_elong_fac_GreA/B"/>
</dbReference>
<dbReference type="GO" id="GO:0032784">
    <property type="term" value="P:regulation of DNA-templated transcription elongation"/>
    <property type="evidence" value="ECO:0007669"/>
    <property type="project" value="UniProtKB-UniRule"/>
</dbReference>
<dbReference type="Gene3D" id="3.10.50.30">
    <property type="entry name" value="Transcription elongation factor, GreA/GreB, C-terminal domain"/>
    <property type="match status" value="1"/>
</dbReference>
<dbReference type="HAMAP" id="MF_00930">
    <property type="entry name" value="GreB"/>
    <property type="match status" value="1"/>
</dbReference>
<dbReference type="Pfam" id="PF01272">
    <property type="entry name" value="GreA_GreB"/>
    <property type="match status" value="1"/>
</dbReference>
<dbReference type="OrthoDB" id="5511940at2"/>
<proteinExistence type="inferred from homology"/>
<dbReference type="GO" id="GO:0006354">
    <property type="term" value="P:DNA-templated transcription elongation"/>
    <property type="evidence" value="ECO:0007669"/>
    <property type="project" value="TreeGrafter"/>
</dbReference>
<gene>
    <name evidence="4" type="primary">greB</name>
    <name evidence="7" type="ordered locus">Tbd_0520</name>
</gene>
<comment type="similarity">
    <text evidence="4">Belongs to the GreA/GreB family. GreB subfamily.</text>
</comment>
<dbReference type="eggNOG" id="COG0782">
    <property type="taxonomic scope" value="Bacteria"/>
</dbReference>
<protein>
    <recommendedName>
        <fullName evidence="4">Transcription elongation factor GreB</fullName>
    </recommendedName>
    <alternativeName>
        <fullName evidence="4">Transcript cleavage factor GreB</fullName>
    </alternativeName>
</protein>
<dbReference type="Gene3D" id="1.10.287.180">
    <property type="entry name" value="Transcription elongation factor, GreA/GreB, N-terminal domain"/>
    <property type="match status" value="1"/>
</dbReference>
<dbReference type="InterPro" id="IPR023459">
    <property type="entry name" value="Tscrpt_elong_fac_GreA/B_fam"/>
</dbReference>
<dbReference type="InterPro" id="IPR036805">
    <property type="entry name" value="Tscrpt_elong_fac_GreA/B_N_sf"/>
</dbReference>
<feature type="domain" description="Transcription elongation factor GreA/GreB C-terminal" evidence="5">
    <location>
        <begin position="110"/>
        <end position="183"/>
    </location>
</feature>
<dbReference type="KEGG" id="tbd:Tbd_0520"/>
<keyword evidence="8" id="KW-1185">Reference proteome</keyword>
<dbReference type="FunFam" id="1.10.287.180:FF:000001">
    <property type="entry name" value="Transcription elongation factor GreA"/>
    <property type="match status" value="1"/>
</dbReference>
<dbReference type="NCBIfam" id="TIGR01461">
    <property type="entry name" value="greB"/>
    <property type="match status" value="1"/>
</dbReference>
<dbReference type="GO" id="GO:0003677">
    <property type="term" value="F:DNA binding"/>
    <property type="evidence" value="ECO:0007669"/>
    <property type="project" value="UniProtKB-UniRule"/>
</dbReference>
<dbReference type="InterPro" id="IPR006358">
    <property type="entry name" value="Tscrpt_elong_fac_GreB"/>
</dbReference>
<dbReference type="SUPFAM" id="SSF54534">
    <property type="entry name" value="FKBP-like"/>
    <property type="match status" value="1"/>
</dbReference>
<comment type="function">
    <text evidence="4">Necessary for efficient RNA polymerase transcription elongation past template-encoded arresting sites. The arresting sites in DNA have the property of trapping a certain fraction of elongating RNA polymerases that pass through, resulting in locked ternary complexes. Cleavage of the nascent transcript by cleavage factors such as GreA or GreB allows the resumption of elongation from the new 3'terminus. GreB releases sequences of up to 9 nucleotides in length.</text>
</comment>
<dbReference type="NCBIfam" id="NF002506">
    <property type="entry name" value="PRK01885.1"/>
    <property type="match status" value="1"/>
</dbReference>
<sequence>MNKAFVKETDADDADDGAEIAAPALPAGAKNYMTPAGYARLDAEFNQLWKVERPKLVETISWAASNGDRSENGDYIYGKKRLREVDRRIRFLSKRLEHAEVVDPATRAATDQVFFGATVTVADADGSESTYAIVGLDEADASRGRIAWMSPMARALLKAREGDTVVVQTPDGRREVEIIEVRYVALE</sequence>
<evidence type="ECO:0000313" key="7">
    <source>
        <dbReference type="EMBL" id="AAZ96473.1"/>
    </source>
</evidence>
<keyword evidence="3 4" id="KW-0804">Transcription</keyword>
<dbReference type="SUPFAM" id="SSF46557">
    <property type="entry name" value="GreA transcript cleavage protein, N-terminal domain"/>
    <property type="match status" value="1"/>
</dbReference>
<evidence type="ECO:0000259" key="5">
    <source>
        <dbReference type="Pfam" id="PF01272"/>
    </source>
</evidence>
<evidence type="ECO:0000256" key="4">
    <source>
        <dbReference type="HAMAP-Rule" id="MF_00930"/>
    </source>
</evidence>
<dbReference type="PANTHER" id="PTHR30437">
    <property type="entry name" value="TRANSCRIPTION ELONGATION FACTOR GREA"/>
    <property type="match status" value="1"/>
</dbReference>
<dbReference type="FunFam" id="3.10.50.30:FF:000001">
    <property type="entry name" value="Transcription elongation factor GreA"/>
    <property type="match status" value="1"/>
</dbReference>
<dbReference type="EMBL" id="CP000116">
    <property type="protein sequence ID" value="AAZ96473.1"/>
    <property type="molecule type" value="Genomic_DNA"/>
</dbReference>
<dbReference type="PANTHER" id="PTHR30437:SF6">
    <property type="entry name" value="TRANSCRIPTION ELONGATION FACTOR GREB"/>
    <property type="match status" value="1"/>
</dbReference>
<dbReference type="InterPro" id="IPR022691">
    <property type="entry name" value="Tscrpt_elong_fac_GreA/B_N"/>
</dbReference>
<dbReference type="HAMAP" id="MF_00105">
    <property type="entry name" value="GreA_GreB"/>
    <property type="match status" value="1"/>
</dbReference>
<accession>Q3SLE0</accession>
<dbReference type="GO" id="GO:0070063">
    <property type="term" value="F:RNA polymerase binding"/>
    <property type="evidence" value="ECO:0007669"/>
    <property type="project" value="InterPro"/>
</dbReference>
<reference evidence="7 8" key="1">
    <citation type="journal article" date="2006" name="J. Bacteriol.">
        <title>The genome sequence of the obligately chemolithoautotrophic, facultatively anaerobic bacterium Thiobacillus denitrificans.</title>
        <authorList>
            <person name="Beller H.R."/>
            <person name="Chain P.S."/>
            <person name="Letain T.E."/>
            <person name="Chakicherla A."/>
            <person name="Larimer F.W."/>
            <person name="Richardson P.M."/>
            <person name="Coleman M.A."/>
            <person name="Wood A.P."/>
            <person name="Kelly D.P."/>
        </authorList>
    </citation>
    <scope>NUCLEOTIDE SEQUENCE [LARGE SCALE GENOMIC DNA]</scope>
    <source>
        <strain evidence="7 8">ATCC 25259</strain>
    </source>
</reference>
<dbReference type="AlphaFoldDB" id="Q3SLE0"/>
<dbReference type="HOGENOM" id="CLU_101379_3_0_4"/>